<name>A0A9P1EMS4_CUSEU</name>
<organism evidence="7 8">
    <name type="scientific">Cuscuta europaea</name>
    <name type="common">European dodder</name>
    <dbReference type="NCBI Taxonomy" id="41803"/>
    <lineage>
        <taxon>Eukaryota</taxon>
        <taxon>Viridiplantae</taxon>
        <taxon>Streptophyta</taxon>
        <taxon>Embryophyta</taxon>
        <taxon>Tracheophyta</taxon>
        <taxon>Spermatophyta</taxon>
        <taxon>Magnoliopsida</taxon>
        <taxon>eudicotyledons</taxon>
        <taxon>Gunneridae</taxon>
        <taxon>Pentapetalae</taxon>
        <taxon>asterids</taxon>
        <taxon>lamiids</taxon>
        <taxon>Solanales</taxon>
        <taxon>Convolvulaceae</taxon>
        <taxon>Cuscuteae</taxon>
        <taxon>Cuscuta</taxon>
        <taxon>Cuscuta subgen. Cuscuta</taxon>
    </lineage>
</organism>
<dbReference type="GO" id="GO:0005730">
    <property type="term" value="C:nucleolus"/>
    <property type="evidence" value="ECO:0007669"/>
    <property type="project" value="UniProtKB-SubCell"/>
</dbReference>
<evidence type="ECO:0000313" key="8">
    <source>
        <dbReference type="Proteomes" id="UP001152484"/>
    </source>
</evidence>
<dbReference type="EMBL" id="CAMAPE010000077">
    <property type="protein sequence ID" value="CAH9118507.1"/>
    <property type="molecule type" value="Genomic_DNA"/>
</dbReference>
<evidence type="ECO:0000256" key="4">
    <source>
        <dbReference type="ARBA" id="ARBA00023163"/>
    </source>
</evidence>
<dbReference type="Pfam" id="PF06870">
    <property type="entry name" value="RNA_pol_I_A49"/>
    <property type="match status" value="1"/>
</dbReference>
<dbReference type="InterPro" id="IPR009668">
    <property type="entry name" value="RNA_pol-assoc_fac_A49-like"/>
</dbReference>
<evidence type="ECO:0000256" key="6">
    <source>
        <dbReference type="SAM" id="MobiDB-lite"/>
    </source>
</evidence>
<gene>
    <name evidence="7" type="ORF">CEURO_LOCUS21958</name>
</gene>
<dbReference type="OrthoDB" id="532500at2759"/>
<reference evidence="7" key="1">
    <citation type="submission" date="2022-07" db="EMBL/GenBank/DDBJ databases">
        <authorList>
            <person name="Macas J."/>
            <person name="Novak P."/>
            <person name="Neumann P."/>
        </authorList>
    </citation>
    <scope>NUCLEOTIDE SEQUENCE</scope>
</reference>
<comment type="caution">
    <text evidence="7">The sequence shown here is derived from an EMBL/GenBank/DDBJ whole genome shotgun (WGS) entry which is preliminary data.</text>
</comment>
<comment type="subcellular location">
    <subcellularLocation>
        <location evidence="1">Nucleus</location>
        <location evidence="1">Nucleolus</location>
    </subcellularLocation>
</comment>
<accession>A0A9P1EMS4</accession>
<proteinExistence type="inferred from homology"/>
<comment type="similarity">
    <text evidence="2">Belongs to the eukaryotic RPA49/POLR1E RNA polymerase subunit family.</text>
</comment>
<keyword evidence="8" id="KW-1185">Reference proteome</keyword>
<evidence type="ECO:0008006" key="9">
    <source>
        <dbReference type="Google" id="ProtNLM"/>
    </source>
</evidence>
<feature type="region of interest" description="Disordered" evidence="6">
    <location>
        <begin position="1"/>
        <end position="20"/>
    </location>
</feature>
<dbReference type="PANTHER" id="PTHR14440">
    <property type="entry name" value="DNA-DIRECTED RNA POLYMERASE I SUBUNIT RPA49"/>
    <property type="match status" value="1"/>
</dbReference>
<evidence type="ECO:0000256" key="3">
    <source>
        <dbReference type="ARBA" id="ARBA00022478"/>
    </source>
</evidence>
<dbReference type="GO" id="GO:0006351">
    <property type="term" value="P:DNA-templated transcription"/>
    <property type="evidence" value="ECO:0007669"/>
    <property type="project" value="InterPro"/>
</dbReference>
<dbReference type="Proteomes" id="UP001152484">
    <property type="component" value="Unassembled WGS sequence"/>
</dbReference>
<dbReference type="GO" id="GO:0003677">
    <property type="term" value="F:DNA binding"/>
    <property type="evidence" value="ECO:0007669"/>
    <property type="project" value="InterPro"/>
</dbReference>
<evidence type="ECO:0000256" key="1">
    <source>
        <dbReference type="ARBA" id="ARBA00004604"/>
    </source>
</evidence>
<dbReference type="AlphaFoldDB" id="A0A9P1EMS4"/>
<keyword evidence="3" id="KW-0240">DNA-directed RNA polymerase</keyword>
<protein>
    <recommendedName>
        <fullName evidence="9">DNA-directed RNA polymerase I subunit rpa49</fullName>
    </recommendedName>
</protein>
<evidence type="ECO:0000313" key="7">
    <source>
        <dbReference type="EMBL" id="CAH9118507.1"/>
    </source>
</evidence>
<dbReference type="GO" id="GO:0000428">
    <property type="term" value="C:DNA-directed RNA polymerase complex"/>
    <property type="evidence" value="ECO:0007669"/>
    <property type="project" value="UniProtKB-KW"/>
</dbReference>
<sequence length="439" mass="49453">MGKKEKKKLHMENPIPDQGVEEAEYIKANITKSDKVEETEKMTVKIEVLSPDPDKIHPIVGYFPSGYDPLKKSSEETDPENIEQPESSFSLFRNRKRTTRFQLVVGGSHVNFVGTNYSGEATAADLCHYSIGVLDKGTQTLKIIPIAGNKIIRLDPKIGPDTLEDEDNLDKQEMTEEEKAAKTNALTAAYSTKRAIRRSMKREALLQHANAGADHEIEGNELTNQNALEVFGTTNEDRNIPPYNMAATTPETAYPLDKIISKGEWACLSDIIDLSEAGEPFRLDCFPSFVCNRVHTLADIKDHTKRQELAGIFSYITHLVKYKDKHSLEGFSSAKSHKIPGMLFQKFSSMFGVSESKRLPAEKIDLLISYVLVLTLYVDNFRTDPFDIAKDLRMSKAQLRPRFELLGCKYIRDNKVPVVTLPLPLKFATTQKKRKKARG</sequence>
<evidence type="ECO:0000256" key="2">
    <source>
        <dbReference type="ARBA" id="ARBA00009430"/>
    </source>
</evidence>
<keyword evidence="5" id="KW-0539">Nucleus</keyword>
<keyword evidence="4" id="KW-0804">Transcription</keyword>
<evidence type="ECO:0000256" key="5">
    <source>
        <dbReference type="ARBA" id="ARBA00023242"/>
    </source>
</evidence>